<proteinExistence type="inferred from homology"/>
<reference evidence="3" key="1">
    <citation type="submission" date="2019-08" db="EMBL/GenBank/DDBJ databases">
        <authorList>
            <person name="Kucharzyk K."/>
            <person name="Murdoch R.W."/>
            <person name="Higgins S."/>
            <person name="Loffler F."/>
        </authorList>
    </citation>
    <scope>NUCLEOTIDE SEQUENCE</scope>
</reference>
<evidence type="ECO:0000313" key="3">
    <source>
        <dbReference type="EMBL" id="MPM70485.1"/>
    </source>
</evidence>
<protein>
    <submittedName>
        <fullName evidence="3">Uncharacterized protein</fullName>
    </submittedName>
</protein>
<dbReference type="Gene3D" id="3.40.50.300">
    <property type="entry name" value="P-loop containing nucleotide triphosphate hydrolases"/>
    <property type="match status" value="1"/>
</dbReference>
<name>A0A645BZ07_9ZZZZ</name>
<evidence type="ECO:0000256" key="2">
    <source>
        <dbReference type="ARBA" id="ARBA00022448"/>
    </source>
</evidence>
<dbReference type="SUPFAM" id="SSF52540">
    <property type="entry name" value="P-loop containing nucleoside triphosphate hydrolases"/>
    <property type="match status" value="1"/>
</dbReference>
<keyword evidence="2" id="KW-0813">Transport</keyword>
<dbReference type="PANTHER" id="PTHR43335">
    <property type="entry name" value="ABC TRANSPORTER, ATP-BINDING PROTEIN"/>
    <property type="match status" value="1"/>
</dbReference>
<evidence type="ECO:0000256" key="1">
    <source>
        <dbReference type="ARBA" id="ARBA00005417"/>
    </source>
</evidence>
<dbReference type="PANTHER" id="PTHR43335:SF4">
    <property type="entry name" value="ABC TRANSPORTER, ATP-BINDING PROTEIN"/>
    <property type="match status" value="1"/>
</dbReference>
<dbReference type="EMBL" id="VSSQ01023503">
    <property type="protein sequence ID" value="MPM70485.1"/>
    <property type="molecule type" value="Genomic_DNA"/>
</dbReference>
<gene>
    <name evidence="3" type="ORF">SDC9_117440</name>
</gene>
<sequence length="160" mass="17466">MNVIMTGAGGIVEIRQIIRAFNREYGTTVIVSSHLLGEIEQICDDIAILQHGRLIAHGELHELLRQAAELEIGCDRPEEAAAMLRQAATERFPELAAVEIDAEGILLVRLQGDAEALAAQLNGFLVGSGFAVRRLALRHYSLEDYFLAEIDRNGGAPCCE</sequence>
<dbReference type="AlphaFoldDB" id="A0A645BZ07"/>
<organism evidence="3">
    <name type="scientific">bioreactor metagenome</name>
    <dbReference type="NCBI Taxonomy" id="1076179"/>
    <lineage>
        <taxon>unclassified sequences</taxon>
        <taxon>metagenomes</taxon>
        <taxon>ecological metagenomes</taxon>
    </lineage>
</organism>
<comment type="similarity">
    <text evidence="1">Belongs to the ABC transporter superfamily.</text>
</comment>
<comment type="caution">
    <text evidence="3">The sequence shown here is derived from an EMBL/GenBank/DDBJ whole genome shotgun (WGS) entry which is preliminary data.</text>
</comment>
<dbReference type="InterPro" id="IPR027417">
    <property type="entry name" value="P-loop_NTPase"/>
</dbReference>
<accession>A0A645BZ07</accession>